<sequence length="135" mass="15568">MEQKTFIDKLAYIYLKDKEILMSLTKGRDAYYIPGGKREVGETDQDALIREVKEELSVDLKPETIEYYGIFEAQAHAKPLGTIVRMTCYMAEFNGDIKPSEEIQDLAYYTYVQRDVVGPVDQIIFDDLKEKGLLK</sequence>
<dbReference type="EMBL" id="PFBO01000072">
    <property type="protein sequence ID" value="PIT90441.1"/>
    <property type="molecule type" value="Genomic_DNA"/>
</dbReference>
<feature type="domain" description="Nudix hydrolase" evidence="1">
    <location>
        <begin position="4"/>
        <end position="133"/>
    </location>
</feature>
<dbReference type="AlphaFoldDB" id="A0A2M6WCB6"/>
<proteinExistence type="predicted"/>
<protein>
    <submittedName>
        <fullName evidence="2">DNA mismatch repair protein MutT</fullName>
    </submittedName>
</protein>
<evidence type="ECO:0000259" key="1">
    <source>
        <dbReference type="PROSITE" id="PS51462"/>
    </source>
</evidence>
<accession>A0A2M6WCB6</accession>
<dbReference type="InterPro" id="IPR015797">
    <property type="entry name" value="NUDIX_hydrolase-like_dom_sf"/>
</dbReference>
<evidence type="ECO:0000313" key="3">
    <source>
        <dbReference type="Proteomes" id="UP000230543"/>
    </source>
</evidence>
<dbReference type="PANTHER" id="PTHR43736:SF1">
    <property type="entry name" value="DIHYDRONEOPTERIN TRIPHOSPHATE DIPHOSPHATASE"/>
    <property type="match status" value="1"/>
</dbReference>
<dbReference type="Proteomes" id="UP000230543">
    <property type="component" value="Unassembled WGS sequence"/>
</dbReference>
<dbReference type="PANTHER" id="PTHR43736">
    <property type="entry name" value="ADP-RIBOSE PYROPHOSPHATASE"/>
    <property type="match status" value="1"/>
</dbReference>
<dbReference type="PROSITE" id="PS51462">
    <property type="entry name" value="NUDIX"/>
    <property type="match status" value="1"/>
</dbReference>
<name>A0A2M6WCB6_9BACT</name>
<reference evidence="3" key="1">
    <citation type="submission" date="2017-09" db="EMBL/GenBank/DDBJ databases">
        <title>Depth-based differentiation of microbial function through sediment-hosted aquifers and enrichment of novel symbionts in the deep terrestrial subsurface.</title>
        <authorList>
            <person name="Probst A.J."/>
            <person name="Ladd B."/>
            <person name="Jarett J.K."/>
            <person name="Geller-Mcgrath D.E."/>
            <person name="Sieber C.M.K."/>
            <person name="Emerson J.B."/>
            <person name="Anantharaman K."/>
            <person name="Thomas B.C."/>
            <person name="Malmstrom R."/>
            <person name="Stieglmeier M."/>
            <person name="Klingl A."/>
            <person name="Woyke T."/>
            <person name="Ryan C.M."/>
            <person name="Banfield J.F."/>
        </authorList>
    </citation>
    <scope>NUCLEOTIDE SEQUENCE [LARGE SCALE GENOMIC DNA]</scope>
</reference>
<organism evidence="2 3">
    <name type="scientific">Candidatus Komeilibacteria bacterium CG10_big_fil_rev_8_21_14_0_10_41_13</name>
    <dbReference type="NCBI Taxonomy" id="1974476"/>
    <lineage>
        <taxon>Bacteria</taxon>
        <taxon>Candidatus Komeiliibacteriota</taxon>
    </lineage>
</organism>
<dbReference type="Gene3D" id="3.90.79.10">
    <property type="entry name" value="Nucleoside Triphosphate Pyrophosphohydrolase"/>
    <property type="match status" value="1"/>
</dbReference>
<evidence type="ECO:0000313" key="2">
    <source>
        <dbReference type="EMBL" id="PIT90441.1"/>
    </source>
</evidence>
<dbReference type="InterPro" id="IPR000086">
    <property type="entry name" value="NUDIX_hydrolase_dom"/>
</dbReference>
<dbReference type="SUPFAM" id="SSF55811">
    <property type="entry name" value="Nudix"/>
    <property type="match status" value="1"/>
</dbReference>
<comment type="caution">
    <text evidence="2">The sequence shown here is derived from an EMBL/GenBank/DDBJ whole genome shotgun (WGS) entry which is preliminary data.</text>
</comment>
<gene>
    <name evidence="2" type="ORF">COU22_02165</name>
</gene>
<dbReference type="Pfam" id="PF00293">
    <property type="entry name" value="NUDIX"/>
    <property type="match status" value="1"/>
</dbReference>
<dbReference type="CDD" id="cd04690">
    <property type="entry name" value="NUDIX_Hydrolase"/>
    <property type="match status" value="1"/>
</dbReference>